<feature type="transmembrane region" description="Helical" evidence="5">
    <location>
        <begin position="250"/>
        <end position="270"/>
    </location>
</feature>
<feature type="transmembrane region" description="Helical" evidence="5">
    <location>
        <begin position="56"/>
        <end position="78"/>
    </location>
</feature>
<evidence type="ECO:0000313" key="7">
    <source>
        <dbReference type="EMBL" id="CAF1158873.1"/>
    </source>
</evidence>
<dbReference type="Proteomes" id="UP000663864">
    <property type="component" value="Unassembled WGS sequence"/>
</dbReference>
<dbReference type="PROSITE" id="PS50262">
    <property type="entry name" value="G_PROTEIN_RECEP_F1_2"/>
    <property type="match status" value="1"/>
</dbReference>
<reference evidence="7" key="1">
    <citation type="submission" date="2021-02" db="EMBL/GenBank/DDBJ databases">
        <authorList>
            <person name="Nowell W R."/>
        </authorList>
    </citation>
    <scope>NUCLEOTIDE SEQUENCE</scope>
</reference>
<feature type="transmembrane region" description="Helical" evidence="5">
    <location>
        <begin position="24"/>
        <end position="44"/>
    </location>
</feature>
<protein>
    <recommendedName>
        <fullName evidence="6">G-protein coupled receptors family 1 profile domain-containing protein</fullName>
    </recommendedName>
</protein>
<name>A0A814TAK6_9BILA</name>
<dbReference type="GO" id="GO:0016020">
    <property type="term" value="C:membrane"/>
    <property type="evidence" value="ECO:0007669"/>
    <property type="project" value="UniProtKB-SubCell"/>
</dbReference>
<dbReference type="EMBL" id="CAJOBD010000742">
    <property type="protein sequence ID" value="CAF3713819.1"/>
    <property type="molecule type" value="Genomic_DNA"/>
</dbReference>
<feature type="transmembrane region" description="Helical" evidence="5">
    <location>
        <begin position="309"/>
        <end position="328"/>
    </location>
</feature>
<feature type="domain" description="G-protein coupled receptors family 1 profile" evidence="6">
    <location>
        <begin position="36"/>
        <end position="312"/>
    </location>
</feature>
<keyword evidence="2 5" id="KW-0812">Transmembrane</keyword>
<dbReference type="PANTHER" id="PTHR46641:SF2">
    <property type="entry name" value="FMRFAMIDE RECEPTOR"/>
    <property type="match status" value="1"/>
</dbReference>
<dbReference type="PANTHER" id="PTHR46641">
    <property type="entry name" value="FMRFAMIDE RECEPTOR-RELATED"/>
    <property type="match status" value="1"/>
</dbReference>
<keyword evidence="4 5" id="KW-0472">Membrane</keyword>
<evidence type="ECO:0000256" key="4">
    <source>
        <dbReference type="ARBA" id="ARBA00023136"/>
    </source>
</evidence>
<dbReference type="Pfam" id="PF00001">
    <property type="entry name" value="7tm_1"/>
    <property type="match status" value="1"/>
</dbReference>
<feature type="transmembrane region" description="Helical" evidence="5">
    <location>
        <begin position="183"/>
        <end position="205"/>
    </location>
</feature>
<dbReference type="InterPro" id="IPR052954">
    <property type="entry name" value="GPCR-Ligand_Int"/>
</dbReference>
<evidence type="ECO:0000259" key="6">
    <source>
        <dbReference type="PROSITE" id="PS50262"/>
    </source>
</evidence>
<dbReference type="AlphaFoldDB" id="A0A814TAK6"/>
<organism evidence="7 9">
    <name type="scientific">Rotaria sordida</name>
    <dbReference type="NCBI Taxonomy" id="392033"/>
    <lineage>
        <taxon>Eukaryota</taxon>
        <taxon>Metazoa</taxon>
        <taxon>Spiralia</taxon>
        <taxon>Gnathifera</taxon>
        <taxon>Rotifera</taxon>
        <taxon>Eurotatoria</taxon>
        <taxon>Bdelloidea</taxon>
        <taxon>Philodinida</taxon>
        <taxon>Philodinidae</taxon>
        <taxon>Rotaria</taxon>
    </lineage>
</organism>
<evidence type="ECO:0000256" key="1">
    <source>
        <dbReference type="ARBA" id="ARBA00004370"/>
    </source>
</evidence>
<evidence type="ECO:0000313" key="9">
    <source>
        <dbReference type="Proteomes" id="UP000663864"/>
    </source>
</evidence>
<evidence type="ECO:0000256" key="3">
    <source>
        <dbReference type="ARBA" id="ARBA00022989"/>
    </source>
</evidence>
<dbReference type="InterPro" id="IPR000276">
    <property type="entry name" value="GPCR_Rhodpsn"/>
</dbReference>
<evidence type="ECO:0000313" key="8">
    <source>
        <dbReference type="EMBL" id="CAF3713819.1"/>
    </source>
</evidence>
<comment type="caution">
    <text evidence="7">The sequence shown here is derived from an EMBL/GenBank/DDBJ whole genome shotgun (WGS) entry which is preliminary data.</text>
</comment>
<dbReference type="Gene3D" id="1.20.1070.10">
    <property type="entry name" value="Rhodopsin 7-helix transmembrane proteins"/>
    <property type="match status" value="1"/>
</dbReference>
<accession>A0A814TAK6</accession>
<keyword evidence="3 5" id="KW-1133">Transmembrane helix</keyword>
<proteinExistence type="predicted"/>
<dbReference type="InterPro" id="IPR017452">
    <property type="entry name" value="GPCR_Rhodpsn_7TM"/>
</dbReference>
<dbReference type="EMBL" id="CAJNOT010001177">
    <property type="protein sequence ID" value="CAF1158873.1"/>
    <property type="molecule type" value="Genomic_DNA"/>
</dbReference>
<sequence length="338" mass="38672">MSAISNNESLIILLESISTQCNRYATLIIFLFGVVGNILNILVLTQRSFRSNSCAWIFLTLSIVNLISILFGLTTRIISGWATVPTDYIGWACKLRAFVVFSTRTIASWLIVLATVDRWLLSSTNVHRRQKSTLKNAQRWTTTIIILSILLYAQQLYCYEANLIDTPLKCYGKTDACRFITDLSFAVITILFPLVLMILFGLLTISNVRQSQRRIHQLQLRNMTLTKKNSAASNNENPDSKSKWKTNHSLLRMLFFQVLLLTIFTLPLSLEKFYSTFSEGNGSSVQKAINNFVYEVAALSYFISNGIPFYIYTLCGGTIFRKALYDFFMLMKRKMMHR</sequence>
<dbReference type="GO" id="GO:0004930">
    <property type="term" value="F:G protein-coupled receptor activity"/>
    <property type="evidence" value="ECO:0007669"/>
    <property type="project" value="InterPro"/>
</dbReference>
<dbReference type="SUPFAM" id="SSF81321">
    <property type="entry name" value="Family A G protein-coupled receptor-like"/>
    <property type="match status" value="1"/>
</dbReference>
<feature type="transmembrane region" description="Helical" evidence="5">
    <location>
        <begin position="98"/>
        <end position="120"/>
    </location>
</feature>
<feature type="transmembrane region" description="Helical" evidence="5">
    <location>
        <begin position="140"/>
        <end position="157"/>
    </location>
</feature>
<dbReference type="Proteomes" id="UP000663836">
    <property type="component" value="Unassembled WGS sequence"/>
</dbReference>
<evidence type="ECO:0000256" key="5">
    <source>
        <dbReference type="SAM" id="Phobius"/>
    </source>
</evidence>
<evidence type="ECO:0000256" key="2">
    <source>
        <dbReference type="ARBA" id="ARBA00022692"/>
    </source>
</evidence>
<comment type="subcellular location">
    <subcellularLocation>
        <location evidence="1">Membrane</location>
    </subcellularLocation>
</comment>
<gene>
    <name evidence="8" type="ORF">JBS370_LOCUS10335</name>
    <name evidence="7" type="ORF">ZHD862_LOCUS20575</name>
</gene>